<dbReference type="EMBL" id="JAUZMY010000045">
    <property type="protein sequence ID" value="MEE2041265.1"/>
    <property type="molecule type" value="Genomic_DNA"/>
</dbReference>
<dbReference type="Gene3D" id="3.30.420.280">
    <property type="match status" value="1"/>
</dbReference>
<dbReference type="InterPro" id="IPR027417">
    <property type="entry name" value="P-loop_NTPase"/>
</dbReference>
<evidence type="ECO:0000313" key="1">
    <source>
        <dbReference type="EMBL" id="MEE2041265.1"/>
    </source>
</evidence>
<reference evidence="1 2" key="1">
    <citation type="submission" date="2023-08" db="EMBL/GenBank/DDBJ databases">
        <authorList>
            <person name="Girao M."/>
            <person name="Carvalho M.F."/>
        </authorList>
    </citation>
    <scope>NUCLEOTIDE SEQUENCE [LARGE SCALE GENOMIC DNA]</scope>
    <source>
        <strain evidence="1 2">CT-R113</strain>
    </source>
</reference>
<dbReference type="SUPFAM" id="SSF52540">
    <property type="entry name" value="P-loop containing nucleoside triphosphate hydrolases"/>
    <property type="match status" value="1"/>
</dbReference>
<dbReference type="RefSeq" id="WP_330095025.1">
    <property type="nucleotide sequence ID" value="NZ_JAUZMY010000045.1"/>
</dbReference>
<dbReference type="Proteomes" id="UP001356095">
    <property type="component" value="Unassembled WGS sequence"/>
</dbReference>
<dbReference type="Gene3D" id="3.40.50.300">
    <property type="entry name" value="P-loop containing nucleotide triphosphate hydrolases"/>
    <property type="match status" value="1"/>
</dbReference>
<dbReference type="Pfam" id="PF03237">
    <property type="entry name" value="Terminase_6N"/>
    <property type="match status" value="1"/>
</dbReference>
<protein>
    <submittedName>
        <fullName evidence="1">Terminase family protein</fullName>
    </submittedName>
</protein>
<keyword evidence="2" id="KW-1185">Reference proteome</keyword>
<gene>
    <name evidence="1" type="ORF">Q8791_28975</name>
</gene>
<organism evidence="1 2">
    <name type="scientific">Nocardiopsis codii</name>
    <dbReference type="NCBI Taxonomy" id="3065942"/>
    <lineage>
        <taxon>Bacteria</taxon>
        <taxon>Bacillati</taxon>
        <taxon>Actinomycetota</taxon>
        <taxon>Actinomycetes</taxon>
        <taxon>Streptosporangiales</taxon>
        <taxon>Nocardiopsidaceae</taxon>
        <taxon>Nocardiopsis</taxon>
    </lineage>
</organism>
<sequence>MSPIQLQSITGALSTPQIAVWSGAVASGKTIASLLAFLILITRAPRTGLIVVCGRTLQTIERNLLDVLQSPELFGPIAAHVHHTTGSTTAVILGRTVHLVGASDARAEGRIRGATIALAYVDEATLIPESFWTMLLSRLRVRDARLLATTNPDGPRHWLRRDYLLRGAEIGLRHWHLTLDDNPGLPEGFAERLKRQYVGLWHRRFVLGEWCLAEGAVYEMFDDDRHVVDALPPIDRWLAAGVDYGTVNPFAGLLIGVGADRRLYVTAEYRHDSRHARRQMTDAEYSAELRKWLAHVPRPHEITGPDRAPARGVRPERIYVDPSAASFMTQLWSDKVSSVTAADNTVLDGIRAVSSLLGQDRLRVHRSCTGLLAELPGYSWDPAWTERGEDRPIKVDDHSVDALRYALYSSAWQWRAVLRLPILDLAA</sequence>
<accession>A0ABU7KGC5</accession>
<comment type="caution">
    <text evidence="1">The sequence shown here is derived from an EMBL/GenBank/DDBJ whole genome shotgun (WGS) entry which is preliminary data.</text>
</comment>
<name>A0ABU7KGC5_9ACTN</name>
<proteinExistence type="predicted"/>
<evidence type="ECO:0000313" key="2">
    <source>
        <dbReference type="Proteomes" id="UP001356095"/>
    </source>
</evidence>